<dbReference type="EMBL" id="JAAATW010000001">
    <property type="protein sequence ID" value="NBE05926.1"/>
    <property type="molecule type" value="Genomic_DNA"/>
</dbReference>
<protein>
    <submittedName>
        <fullName evidence="1">Uncharacterized protein</fullName>
    </submittedName>
</protein>
<accession>A0ABW9Y0B3</accession>
<evidence type="ECO:0000313" key="1">
    <source>
        <dbReference type="EMBL" id="NBE05926.1"/>
    </source>
</evidence>
<sequence length="217" mass="23795">MIRSIIDLPSIFLRLSKVDWDIDPRGRSAGEDVRGGDQVVVTGFPRFIAAPELVLPEYMIGHFRAIRARLRGRQNAVRVAMIDPIGLQLERGEVLQEWRAYLAGQWVEPRPVALAVGSSLAGAASIVIDERAARQPVRVGQYLSYQDWPFLVTGRSGAGAAVTLQVEMLRRAIPAGAQIDLLARGVFLNTDLGAGNPAYGMDRVAAPRLVLSEWITR</sequence>
<proteinExistence type="predicted"/>
<gene>
    <name evidence="1" type="ORF">GU920_00085</name>
</gene>
<organism evidence="1 2">
    <name type="scientific">Paragemmobacter ruber</name>
    <dbReference type="NCBI Taxonomy" id="1985673"/>
    <lineage>
        <taxon>Bacteria</taxon>
        <taxon>Pseudomonadati</taxon>
        <taxon>Pseudomonadota</taxon>
        <taxon>Alphaproteobacteria</taxon>
        <taxon>Rhodobacterales</taxon>
        <taxon>Paracoccaceae</taxon>
        <taxon>Paragemmobacter</taxon>
    </lineage>
</organism>
<dbReference type="RefSeq" id="WP_161764749.1">
    <property type="nucleotide sequence ID" value="NZ_JAAATW010000001.1"/>
</dbReference>
<dbReference type="Proteomes" id="UP001517376">
    <property type="component" value="Unassembled WGS sequence"/>
</dbReference>
<keyword evidence="2" id="KW-1185">Reference proteome</keyword>
<comment type="caution">
    <text evidence="1">The sequence shown here is derived from an EMBL/GenBank/DDBJ whole genome shotgun (WGS) entry which is preliminary data.</text>
</comment>
<reference evidence="2" key="1">
    <citation type="submission" date="2020-01" db="EMBL/GenBank/DDBJ databases">
        <title>Sphingomonas sp. strain CSW-10.</title>
        <authorList>
            <person name="Chen W.-M."/>
        </authorList>
    </citation>
    <scope>NUCLEOTIDE SEQUENCE [LARGE SCALE GENOMIC DNA]</scope>
    <source>
        <strain evidence="2">CCP-1</strain>
    </source>
</reference>
<evidence type="ECO:0000313" key="2">
    <source>
        <dbReference type="Proteomes" id="UP001517376"/>
    </source>
</evidence>
<name>A0ABW9Y0B3_9RHOB</name>